<dbReference type="Proteomes" id="UP000180043">
    <property type="component" value="Unassembled WGS sequence"/>
</dbReference>
<proteinExistence type="predicted"/>
<dbReference type="EMBL" id="MLIQ01000011">
    <property type="protein sequence ID" value="OHU60492.1"/>
    <property type="molecule type" value="Genomic_DNA"/>
</dbReference>
<organism evidence="1 2">
    <name type="scientific">Mycobacteroides chelonae</name>
    <name type="common">Mycobacterium chelonae</name>
    <dbReference type="NCBI Taxonomy" id="1774"/>
    <lineage>
        <taxon>Bacteria</taxon>
        <taxon>Bacillati</taxon>
        <taxon>Actinomycetota</taxon>
        <taxon>Actinomycetes</taxon>
        <taxon>Mycobacteriales</taxon>
        <taxon>Mycobacteriaceae</taxon>
        <taxon>Mycobacteroides</taxon>
    </lineage>
</organism>
<protein>
    <submittedName>
        <fullName evidence="1">Uncharacterized protein</fullName>
    </submittedName>
</protein>
<sequence length="79" mass="8476">MSSTSVTTVDPASRSASSWSALLANLKSRGAPDTDIRVIECRQALAYWRIARSVNRESGQLSVPGADRLRSAISEAVAR</sequence>
<name>A0A1S1LZH6_MYCCH</name>
<dbReference type="RefSeq" id="WP_070940441.1">
    <property type="nucleotide sequence ID" value="NZ_MLII01000028.1"/>
</dbReference>
<dbReference type="AlphaFoldDB" id="A0A1S1LZH6"/>
<gene>
    <name evidence="1" type="ORF">BKG82_06550</name>
</gene>
<evidence type="ECO:0000313" key="2">
    <source>
        <dbReference type="Proteomes" id="UP000180043"/>
    </source>
</evidence>
<reference evidence="1 2" key="1">
    <citation type="submission" date="2016-10" db="EMBL/GenBank/DDBJ databases">
        <title>Evaluation of Human, Veterinary and Environmental Mycobacterium chelonae Isolates by Core Genome Phylogenomic Analysis, Targeted Gene Comparison, and Anti-microbial Susceptibility Patterns: A Tale of Mistaken Identities.</title>
        <authorList>
            <person name="Fogelson S.B."/>
            <person name="Camus A.C."/>
            <person name="Lorenz W."/>
            <person name="Vasireddy R."/>
            <person name="Vasireddy S."/>
            <person name="Smith T."/>
            <person name="Brown-Elliott B.A."/>
            <person name="Wallace R.J.Jr."/>
            <person name="Hasan N.A."/>
            <person name="Reischl U."/>
            <person name="Sanchez S."/>
        </authorList>
    </citation>
    <scope>NUCLEOTIDE SEQUENCE [LARGE SCALE GENOMIC DNA]</scope>
    <source>
        <strain evidence="1 2">15515</strain>
    </source>
</reference>
<accession>A0A1S1LZH6</accession>
<comment type="caution">
    <text evidence="1">The sequence shown here is derived from an EMBL/GenBank/DDBJ whole genome shotgun (WGS) entry which is preliminary data.</text>
</comment>
<evidence type="ECO:0000313" key="1">
    <source>
        <dbReference type="EMBL" id="OHU60492.1"/>
    </source>
</evidence>